<reference evidence="3" key="1">
    <citation type="submission" date="2016-11" db="EMBL/GenBank/DDBJ databases">
        <authorList>
            <person name="Shukria A."/>
            <person name="Stevens D.C."/>
        </authorList>
    </citation>
    <scope>NUCLEOTIDE SEQUENCE [LARGE SCALE GENOMIC DNA]</scope>
    <source>
        <strain evidence="3">Cbfe23</strain>
    </source>
</reference>
<protein>
    <submittedName>
        <fullName evidence="2">Uncharacterized protein</fullName>
    </submittedName>
</protein>
<evidence type="ECO:0000313" key="3">
    <source>
        <dbReference type="Proteomes" id="UP000182229"/>
    </source>
</evidence>
<accession>A0A1L9B1K9</accession>
<gene>
    <name evidence="2" type="ORF">BON30_33815</name>
</gene>
<dbReference type="EMBL" id="MPIN01000011">
    <property type="protein sequence ID" value="OJH36147.1"/>
    <property type="molecule type" value="Genomic_DNA"/>
</dbReference>
<organism evidence="2 3">
    <name type="scientific">Cystobacter ferrugineus</name>
    <dbReference type="NCBI Taxonomy" id="83449"/>
    <lineage>
        <taxon>Bacteria</taxon>
        <taxon>Pseudomonadati</taxon>
        <taxon>Myxococcota</taxon>
        <taxon>Myxococcia</taxon>
        <taxon>Myxococcales</taxon>
        <taxon>Cystobacterineae</taxon>
        <taxon>Archangiaceae</taxon>
        <taxon>Cystobacter</taxon>
    </lineage>
</organism>
<evidence type="ECO:0000313" key="2">
    <source>
        <dbReference type="EMBL" id="OJH36147.1"/>
    </source>
</evidence>
<dbReference type="AlphaFoldDB" id="A0A1L9B1K9"/>
<name>A0A1L9B1K9_9BACT</name>
<dbReference type="RefSeq" id="WP_071902638.1">
    <property type="nucleotide sequence ID" value="NZ_MPIN01000011.1"/>
</dbReference>
<sequence>MSRSRSKQMEFVHEFEGAQVLDGLLELAGVPHDSLTVLSHMRQAHAEGRPSSEVIPSLFEREPRFESPELARRFFQNLLGLWDLVQEGKQIRLEDGPRPPRPKKQKGEPPPAFAPGEPDSAFVEAAWRYLEDDEKARTRLHDSFENRQDSLLGELDAAGLTDEGYAVARHLLFELHAMLELGWPRGVAGVPPEALRGTGTELPPVPTALAAYADEALFEAEHDEEHPLASEELTRVRSLVTRGVAALWGARKGK</sequence>
<keyword evidence="3" id="KW-1185">Reference proteome</keyword>
<proteinExistence type="predicted"/>
<dbReference type="STRING" id="83449.BON30_33815"/>
<feature type="region of interest" description="Disordered" evidence="1">
    <location>
        <begin position="92"/>
        <end position="118"/>
    </location>
</feature>
<dbReference type="Proteomes" id="UP000182229">
    <property type="component" value="Unassembled WGS sequence"/>
</dbReference>
<dbReference type="OrthoDB" id="5381026at2"/>
<evidence type="ECO:0000256" key="1">
    <source>
        <dbReference type="SAM" id="MobiDB-lite"/>
    </source>
</evidence>
<reference evidence="2 3" key="2">
    <citation type="submission" date="2016-12" db="EMBL/GenBank/DDBJ databases">
        <title>Draft Genome Sequence of Cystobacter ferrugineus Strain Cbfe23.</title>
        <authorList>
            <person name="Akbar S."/>
            <person name="Dowd S.E."/>
            <person name="Stevens D.C."/>
        </authorList>
    </citation>
    <scope>NUCLEOTIDE SEQUENCE [LARGE SCALE GENOMIC DNA]</scope>
    <source>
        <strain evidence="2 3">Cbfe23</strain>
    </source>
</reference>
<comment type="caution">
    <text evidence="2">The sequence shown here is derived from an EMBL/GenBank/DDBJ whole genome shotgun (WGS) entry which is preliminary data.</text>
</comment>